<evidence type="ECO:0000256" key="28">
    <source>
        <dbReference type="ARBA" id="ARBA00048234"/>
    </source>
</evidence>
<evidence type="ECO:0000256" key="24">
    <source>
        <dbReference type="ARBA" id="ARBA00047494"/>
    </source>
</evidence>
<comment type="catalytic activity">
    <reaction evidence="29">
        <text>sn-glycerol 3-phosphocholine + H2O = phosphocholine + glycerol + H(+)</text>
        <dbReference type="Rhea" id="RHEA:19545"/>
        <dbReference type="ChEBI" id="CHEBI:15377"/>
        <dbReference type="ChEBI" id="CHEBI:15378"/>
        <dbReference type="ChEBI" id="CHEBI:16870"/>
        <dbReference type="ChEBI" id="CHEBI:17754"/>
        <dbReference type="ChEBI" id="CHEBI:295975"/>
        <dbReference type="EC" id="3.1.4.38"/>
    </reaction>
    <physiologicalReaction direction="left-to-right" evidence="29">
        <dbReference type="Rhea" id="RHEA:19546"/>
    </physiologicalReaction>
</comment>
<evidence type="ECO:0000256" key="15">
    <source>
        <dbReference type="ARBA" id="ARBA00023157"/>
    </source>
</evidence>
<comment type="catalytic activity">
    <reaction evidence="27">
        <text>1-hexadecanoyl-sn-glycero-3-phosphocholine + H2O = 1-hexadecanoyl-sn-glycerol + phosphocholine + H(+)</text>
        <dbReference type="Rhea" id="RHEA:41119"/>
        <dbReference type="ChEBI" id="CHEBI:15377"/>
        <dbReference type="ChEBI" id="CHEBI:15378"/>
        <dbReference type="ChEBI" id="CHEBI:72998"/>
        <dbReference type="ChEBI" id="CHEBI:75542"/>
        <dbReference type="ChEBI" id="CHEBI:295975"/>
    </reaction>
    <physiologicalReaction direction="left-to-right" evidence="27">
        <dbReference type="Rhea" id="RHEA:41120"/>
    </physiologicalReaction>
</comment>
<evidence type="ECO:0000256" key="3">
    <source>
        <dbReference type="ARBA" id="ARBA00010594"/>
    </source>
</evidence>
<dbReference type="GO" id="GO:0098552">
    <property type="term" value="C:side of membrane"/>
    <property type="evidence" value="ECO:0007669"/>
    <property type="project" value="UniProtKB-KW"/>
</dbReference>
<evidence type="ECO:0000256" key="12">
    <source>
        <dbReference type="ARBA" id="ARBA00022963"/>
    </source>
</evidence>
<keyword evidence="12" id="KW-0442">Lipid degradation</keyword>
<feature type="binding site" evidence="33">
    <location>
        <begin position="157"/>
        <end position="159"/>
    </location>
    <ligand>
        <name>substrate</name>
    </ligand>
</feature>
<evidence type="ECO:0000256" key="11">
    <source>
        <dbReference type="ARBA" id="ARBA00022833"/>
    </source>
</evidence>
<evidence type="ECO:0000256" key="8">
    <source>
        <dbReference type="ARBA" id="ARBA00022723"/>
    </source>
</evidence>
<evidence type="ECO:0000256" key="25">
    <source>
        <dbReference type="ARBA" id="ARBA00047600"/>
    </source>
</evidence>
<evidence type="ECO:0000256" key="2">
    <source>
        <dbReference type="ARBA" id="ARBA00004609"/>
    </source>
</evidence>
<evidence type="ECO:0000256" key="29">
    <source>
        <dbReference type="ARBA" id="ARBA00048703"/>
    </source>
</evidence>
<evidence type="ECO:0000256" key="6">
    <source>
        <dbReference type="ARBA" id="ARBA00022553"/>
    </source>
</evidence>
<dbReference type="GO" id="GO:0005886">
    <property type="term" value="C:plasma membrane"/>
    <property type="evidence" value="ECO:0007669"/>
    <property type="project" value="UniProtKB-SubCell"/>
</dbReference>
<dbReference type="InterPro" id="IPR002591">
    <property type="entry name" value="Phosphodiest/P_Trfase"/>
</dbReference>
<feature type="binding site" evidence="33">
    <location>
        <position position="95"/>
    </location>
    <ligand>
        <name>substrate</name>
    </ligand>
</feature>
<evidence type="ECO:0000256" key="26">
    <source>
        <dbReference type="ARBA" id="ARBA00047779"/>
    </source>
</evidence>
<comment type="catalytic activity">
    <reaction evidence="25">
        <text>a 1-acyl-sn-glycero-3-phosphocholine + H2O = a 1-acyl-sn-glycerol + phosphocholine + H(+)</text>
        <dbReference type="Rhea" id="RHEA:44720"/>
        <dbReference type="ChEBI" id="CHEBI:15377"/>
        <dbReference type="ChEBI" id="CHEBI:15378"/>
        <dbReference type="ChEBI" id="CHEBI:58168"/>
        <dbReference type="ChEBI" id="CHEBI:64683"/>
        <dbReference type="ChEBI" id="CHEBI:295975"/>
    </reaction>
    <physiologicalReaction direction="left-to-right" evidence="25">
        <dbReference type="Rhea" id="RHEA:44721"/>
    </physiologicalReaction>
</comment>
<comment type="caution">
    <text evidence="36">The sequence shown here is derived from an EMBL/GenBank/DDBJ whole genome shotgun (WGS) entry which is preliminary data.</text>
</comment>
<comment type="catalytic activity">
    <reaction evidence="21">
        <text>1-dodecanoyl-sn-glycero-3-phosphocholine + H2O = 1-dodecanoyl-sn-glycerol + phosphocholine + H(+)</text>
        <dbReference type="Rhea" id="RHEA:41127"/>
        <dbReference type="ChEBI" id="CHEBI:15377"/>
        <dbReference type="ChEBI" id="CHEBI:15378"/>
        <dbReference type="ChEBI" id="CHEBI:74966"/>
        <dbReference type="ChEBI" id="CHEBI:75529"/>
        <dbReference type="ChEBI" id="CHEBI:295975"/>
    </reaction>
    <physiologicalReaction direction="left-to-right" evidence="21">
        <dbReference type="Rhea" id="RHEA:41128"/>
    </physiologicalReaction>
</comment>
<proteinExistence type="inferred from homology"/>
<evidence type="ECO:0000256" key="30">
    <source>
        <dbReference type="ARBA" id="ARBA00049092"/>
    </source>
</evidence>
<evidence type="ECO:0000256" key="4">
    <source>
        <dbReference type="ARBA" id="ARBA00012318"/>
    </source>
</evidence>
<keyword evidence="7" id="KW-0336">GPI-anchor</keyword>
<dbReference type="Gene3D" id="3.30.1360.150">
    <property type="match status" value="1"/>
</dbReference>
<accession>A0AAE4BST6</accession>
<dbReference type="GO" id="GO:0046872">
    <property type="term" value="F:metal ion binding"/>
    <property type="evidence" value="ECO:0007669"/>
    <property type="project" value="UniProtKB-KW"/>
</dbReference>
<keyword evidence="17" id="KW-0449">Lipoprotein</keyword>
<evidence type="ECO:0000256" key="9">
    <source>
        <dbReference type="ARBA" id="ARBA00022729"/>
    </source>
</evidence>
<comment type="catalytic activity">
    <reaction evidence="28">
        <text>sphing-4-enine-phosphocholine + H2O = sphing-4-enine + phosphocholine + H(+)</text>
        <dbReference type="Rhea" id="RHEA:41095"/>
        <dbReference type="ChEBI" id="CHEBI:15377"/>
        <dbReference type="ChEBI" id="CHEBI:15378"/>
        <dbReference type="ChEBI" id="CHEBI:57756"/>
        <dbReference type="ChEBI" id="CHEBI:58906"/>
        <dbReference type="ChEBI" id="CHEBI:295975"/>
    </reaction>
    <physiologicalReaction direction="left-to-right" evidence="28">
        <dbReference type="Rhea" id="RHEA:41096"/>
    </physiologicalReaction>
</comment>
<dbReference type="RefSeq" id="WP_309938275.1">
    <property type="nucleotide sequence ID" value="NZ_AP025305.1"/>
</dbReference>
<keyword evidence="8" id="KW-0479">Metal-binding</keyword>
<keyword evidence="5" id="KW-1003">Cell membrane</keyword>
<name>A0AAE4BST6_9BACT</name>
<comment type="similarity">
    <text evidence="3">Belongs to the nucleotide pyrophosphatase/phosphodiesterase family.</text>
</comment>
<dbReference type="GO" id="GO:0004035">
    <property type="term" value="F:alkaline phosphatase activity"/>
    <property type="evidence" value="ECO:0007669"/>
    <property type="project" value="InterPro"/>
</dbReference>
<dbReference type="Proteomes" id="UP001185092">
    <property type="component" value="Unassembled WGS sequence"/>
</dbReference>
<feature type="coiled-coil region" evidence="34">
    <location>
        <begin position="401"/>
        <end position="428"/>
    </location>
</feature>
<dbReference type="GO" id="GO:0016042">
    <property type="term" value="P:lipid catabolic process"/>
    <property type="evidence" value="ECO:0007669"/>
    <property type="project" value="UniProtKB-KW"/>
</dbReference>
<gene>
    <name evidence="36" type="ORF">HNQ88_001804</name>
</gene>
<keyword evidence="15" id="KW-1015">Disulfide bond</keyword>
<dbReference type="AlphaFoldDB" id="A0AAE4BST6"/>
<dbReference type="InterPro" id="IPR017850">
    <property type="entry name" value="Alkaline_phosphatase_core_sf"/>
</dbReference>
<dbReference type="EC" id="3.1.4.38" evidence="4"/>
<dbReference type="Gene3D" id="3.40.720.10">
    <property type="entry name" value="Alkaline Phosphatase, subunit A"/>
    <property type="match status" value="1"/>
</dbReference>
<keyword evidence="13" id="KW-0443">Lipid metabolism</keyword>
<evidence type="ECO:0000256" key="1">
    <source>
        <dbReference type="ARBA" id="ARBA00001947"/>
    </source>
</evidence>
<evidence type="ECO:0000256" key="14">
    <source>
        <dbReference type="ARBA" id="ARBA00023136"/>
    </source>
</evidence>
<evidence type="ECO:0000313" key="36">
    <source>
        <dbReference type="EMBL" id="MDR6238767.1"/>
    </source>
</evidence>
<dbReference type="GO" id="GO:0047390">
    <property type="term" value="F:glycerophosphocholine cholinephosphodiesterase activity"/>
    <property type="evidence" value="ECO:0007669"/>
    <property type="project" value="UniProtKB-EC"/>
</dbReference>
<keyword evidence="10" id="KW-0378">Hydrolase</keyword>
<evidence type="ECO:0000256" key="18">
    <source>
        <dbReference type="ARBA" id="ARBA00031167"/>
    </source>
</evidence>
<evidence type="ECO:0000256" key="27">
    <source>
        <dbReference type="ARBA" id="ARBA00048209"/>
    </source>
</evidence>
<feature type="active site" description="Phosphothreonine intermediate" evidence="32">
    <location>
        <position position="74"/>
    </location>
</feature>
<keyword evidence="14" id="KW-0472">Membrane</keyword>
<organism evidence="36 37">
    <name type="scientific">Aureibacter tunicatorum</name>
    <dbReference type="NCBI Taxonomy" id="866807"/>
    <lineage>
        <taxon>Bacteria</taxon>
        <taxon>Pseudomonadati</taxon>
        <taxon>Bacteroidota</taxon>
        <taxon>Cytophagia</taxon>
        <taxon>Cytophagales</taxon>
        <taxon>Persicobacteraceae</taxon>
        <taxon>Aureibacter</taxon>
    </lineage>
</organism>
<evidence type="ECO:0000256" key="31">
    <source>
        <dbReference type="ARBA" id="ARBA00049320"/>
    </source>
</evidence>
<evidence type="ECO:0000256" key="32">
    <source>
        <dbReference type="PIRSR" id="PIRSR031924-50"/>
    </source>
</evidence>
<dbReference type="CDD" id="cd16016">
    <property type="entry name" value="AP-SPAP"/>
    <property type="match status" value="1"/>
</dbReference>
<keyword evidence="16" id="KW-0325">Glycoprotein</keyword>
<evidence type="ECO:0000256" key="16">
    <source>
        <dbReference type="ARBA" id="ARBA00023180"/>
    </source>
</evidence>
<evidence type="ECO:0000256" key="20">
    <source>
        <dbReference type="ARBA" id="ARBA00046203"/>
    </source>
</evidence>
<feature type="signal peptide" evidence="35">
    <location>
        <begin position="1"/>
        <end position="19"/>
    </location>
</feature>
<dbReference type="PANTHER" id="PTHR10151">
    <property type="entry name" value="ECTONUCLEOTIDE PYROPHOSPHATASE/PHOSPHODIESTERASE"/>
    <property type="match status" value="1"/>
</dbReference>
<evidence type="ECO:0000256" key="34">
    <source>
        <dbReference type="SAM" id="Coils"/>
    </source>
</evidence>
<evidence type="ECO:0000256" key="21">
    <source>
        <dbReference type="ARBA" id="ARBA00047290"/>
    </source>
</evidence>
<evidence type="ECO:0000256" key="22">
    <source>
        <dbReference type="ARBA" id="ARBA00047322"/>
    </source>
</evidence>
<dbReference type="NCBIfam" id="NF042991">
    <property type="entry name" value="alk_phos_PafA"/>
    <property type="match status" value="1"/>
</dbReference>
<evidence type="ECO:0000256" key="23">
    <source>
        <dbReference type="ARBA" id="ARBA00047482"/>
    </source>
</evidence>
<dbReference type="EMBL" id="JAVDQD010000002">
    <property type="protein sequence ID" value="MDR6238767.1"/>
    <property type="molecule type" value="Genomic_DNA"/>
</dbReference>
<dbReference type="PIRSF" id="PIRSF031924">
    <property type="entry name" value="Pi-irrepressible_AP"/>
    <property type="match status" value="1"/>
</dbReference>
<keyword evidence="34" id="KW-0175">Coiled coil</keyword>
<evidence type="ECO:0000256" key="10">
    <source>
        <dbReference type="ARBA" id="ARBA00022801"/>
    </source>
</evidence>
<evidence type="ECO:0000256" key="7">
    <source>
        <dbReference type="ARBA" id="ARBA00022622"/>
    </source>
</evidence>
<evidence type="ECO:0000256" key="5">
    <source>
        <dbReference type="ARBA" id="ARBA00022475"/>
    </source>
</evidence>
<feature type="chain" id="PRO_5041954346" description="glycerophosphocholine cholinephosphodiesterase" evidence="35">
    <location>
        <begin position="20"/>
        <end position="539"/>
    </location>
</feature>
<evidence type="ECO:0000256" key="13">
    <source>
        <dbReference type="ARBA" id="ARBA00023098"/>
    </source>
</evidence>
<dbReference type="PANTHER" id="PTHR10151:SF66">
    <property type="entry name" value="GLYCEROPHOSPHOCHOLINE CHOLINEPHOSPHODIESTERASE ENPP6"/>
    <property type="match status" value="1"/>
</dbReference>
<comment type="function">
    <text evidence="20">Choline-specific glycerophosphodiesterase that hydrolyzes glycerophosphocholine (GPC) and lysophosphatidylcholine (LPC) and contributes to supplying choline to the cells. Has a preference for LPC with short (12:0 and 14:0) or polyunsaturated (18:2 and 20:4) fatty acids. In vitro, hydrolyzes only choline-containing lysophospholipids, such as sphingosylphosphorylcholine (SPC), platelet-activating factor (PAF) and lysoPAF, but not other lysophospholipids.</text>
</comment>
<keyword evidence="11" id="KW-0862">Zinc</keyword>
<evidence type="ECO:0000256" key="17">
    <source>
        <dbReference type="ARBA" id="ARBA00023288"/>
    </source>
</evidence>
<comment type="catalytic activity">
    <reaction evidence="24">
        <text>a 1-O-alkyl-sn-glycero-3-phosphocholine + H2O = a 1-O-alkyl-sn-glycerol + phosphocholine + H(+)</text>
        <dbReference type="Rhea" id="RHEA:36083"/>
        <dbReference type="ChEBI" id="CHEBI:15377"/>
        <dbReference type="ChEBI" id="CHEBI:15378"/>
        <dbReference type="ChEBI" id="CHEBI:15850"/>
        <dbReference type="ChEBI" id="CHEBI:30909"/>
        <dbReference type="ChEBI" id="CHEBI:295975"/>
    </reaction>
    <physiologicalReaction direction="left-to-right" evidence="24">
        <dbReference type="Rhea" id="RHEA:36084"/>
    </physiologicalReaction>
</comment>
<reference evidence="36" key="1">
    <citation type="submission" date="2023-07" db="EMBL/GenBank/DDBJ databases">
        <title>Genomic Encyclopedia of Type Strains, Phase IV (KMG-IV): sequencing the most valuable type-strain genomes for metagenomic binning, comparative biology and taxonomic classification.</title>
        <authorList>
            <person name="Goeker M."/>
        </authorList>
    </citation>
    <scope>NUCLEOTIDE SEQUENCE</scope>
    <source>
        <strain evidence="36">DSM 26174</strain>
    </source>
</reference>
<comment type="cofactor">
    <cofactor evidence="1">
        <name>Zn(2+)</name>
        <dbReference type="ChEBI" id="CHEBI:29105"/>
    </cofactor>
</comment>
<keyword evidence="37" id="KW-1185">Reference proteome</keyword>
<evidence type="ECO:0000256" key="19">
    <source>
        <dbReference type="ARBA" id="ARBA00032556"/>
    </source>
</evidence>
<keyword evidence="6 32" id="KW-0597">Phosphoprotein</keyword>
<keyword evidence="9 35" id="KW-0732">Signal</keyword>
<comment type="catalytic activity">
    <reaction evidence="23">
        <text>glycero-2-phosphocholine + H2O = phosphocholine + glycerol + H(+)</text>
        <dbReference type="Rhea" id="RHEA:61684"/>
        <dbReference type="ChEBI" id="CHEBI:15377"/>
        <dbReference type="ChEBI" id="CHEBI:15378"/>
        <dbReference type="ChEBI" id="CHEBI:17754"/>
        <dbReference type="ChEBI" id="CHEBI:144950"/>
        <dbReference type="ChEBI" id="CHEBI:295975"/>
    </reaction>
    <physiologicalReaction direction="left-to-right" evidence="23">
        <dbReference type="Rhea" id="RHEA:61685"/>
    </physiologicalReaction>
</comment>
<comment type="catalytic activity">
    <reaction evidence="22">
        <text>1-(9Z-octadecenoyl)-sn-glycero-3-phosphocholine + H2O = 1-(9Z-octadecenoyl)-sn-glycerol + phosphocholine + H(+)</text>
        <dbReference type="Rhea" id="RHEA:41091"/>
        <dbReference type="ChEBI" id="CHEBI:15377"/>
        <dbReference type="ChEBI" id="CHEBI:15378"/>
        <dbReference type="ChEBI" id="CHEBI:28610"/>
        <dbReference type="ChEBI" id="CHEBI:75757"/>
        <dbReference type="ChEBI" id="CHEBI:295975"/>
    </reaction>
    <physiologicalReaction direction="left-to-right" evidence="22">
        <dbReference type="Rhea" id="RHEA:41092"/>
    </physiologicalReaction>
</comment>
<comment type="catalytic activity">
    <reaction evidence="26">
        <text>1-tetradecanoyl-sn-glycero-3-phosphocholine + H2O = 1-tetradecanoyl-sn-glycerol + phosphocholine + H(+)</text>
        <dbReference type="Rhea" id="RHEA:40999"/>
        <dbReference type="ChEBI" id="CHEBI:15377"/>
        <dbReference type="ChEBI" id="CHEBI:15378"/>
        <dbReference type="ChEBI" id="CHEBI:64489"/>
        <dbReference type="ChEBI" id="CHEBI:75536"/>
        <dbReference type="ChEBI" id="CHEBI:295975"/>
    </reaction>
    <physiologicalReaction direction="left-to-right" evidence="26">
        <dbReference type="Rhea" id="RHEA:41000"/>
    </physiologicalReaction>
</comment>
<dbReference type="InterPro" id="IPR026263">
    <property type="entry name" value="Alkaline_phosphatase_prok"/>
</dbReference>
<comment type="catalytic activity">
    <reaction evidence="31">
        <text>1-(5Z,8Z,11Z,14Z-eicosatetraenoyl)-sn-glycero-3-phosphocholine + H2O = 1-(5Z,8Z,11Z,14Z-eicosatetraenoyl)-sn-glycerol + phosphocholine + H(+)</text>
        <dbReference type="Rhea" id="RHEA:41003"/>
        <dbReference type="ChEBI" id="CHEBI:15377"/>
        <dbReference type="ChEBI" id="CHEBI:15378"/>
        <dbReference type="ChEBI" id="CHEBI:34071"/>
        <dbReference type="ChEBI" id="CHEBI:74344"/>
        <dbReference type="ChEBI" id="CHEBI:295975"/>
    </reaction>
    <physiologicalReaction direction="left-to-right" evidence="31">
        <dbReference type="Rhea" id="RHEA:41004"/>
    </physiologicalReaction>
</comment>
<comment type="subcellular location">
    <subcellularLocation>
        <location evidence="2">Cell membrane</location>
        <topology evidence="2">Lipid-anchor</topology>
        <topology evidence="2">GPI-anchor</topology>
    </subcellularLocation>
</comment>
<protein>
    <recommendedName>
        <fullName evidence="4">glycerophosphocholine cholinephosphodiesterase</fullName>
        <ecNumber evidence="4">3.1.4.38</ecNumber>
    </recommendedName>
    <alternativeName>
        <fullName evidence="19">Choline-specific glycerophosphodiester phosphodiesterase</fullName>
    </alternativeName>
    <alternativeName>
        <fullName evidence="18">Ectonucleotide pyrophosphatase/phosphodiesterase family member 6</fullName>
    </alternativeName>
</protein>
<evidence type="ECO:0000256" key="35">
    <source>
        <dbReference type="SAM" id="SignalP"/>
    </source>
</evidence>
<evidence type="ECO:0000313" key="37">
    <source>
        <dbReference type="Proteomes" id="UP001185092"/>
    </source>
</evidence>
<evidence type="ECO:0000256" key="33">
    <source>
        <dbReference type="PIRSR" id="PIRSR031924-51"/>
    </source>
</evidence>
<dbReference type="SUPFAM" id="SSF53649">
    <property type="entry name" value="Alkaline phosphatase-like"/>
    <property type="match status" value="1"/>
</dbReference>
<comment type="catalytic activity">
    <reaction evidence="30">
        <text>1-(9Z,12Z)-octadecadienoyl-sn-glycero-3-phosphocholine + H2O = 1-(9Z,12Z-octadecadienoyl)-sn-glycerol + phosphocholine + H(+)</text>
        <dbReference type="Rhea" id="RHEA:41115"/>
        <dbReference type="ChEBI" id="CHEBI:15377"/>
        <dbReference type="ChEBI" id="CHEBI:15378"/>
        <dbReference type="ChEBI" id="CHEBI:28733"/>
        <dbReference type="ChEBI" id="CHEBI:75561"/>
        <dbReference type="ChEBI" id="CHEBI:295975"/>
    </reaction>
    <physiologicalReaction direction="left-to-right" evidence="30">
        <dbReference type="Rhea" id="RHEA:41116"/>
    </physiologicalReaction>
</comment>
<sequence length="539" mass="61764">MKKIIAGAFIALLPLATWAQEKKTKLVVGVVVDQMRHEYLKRFEEHFSEDGFKRLQREGFSVENMHYNYMPTTTGPGHASIYTGTSPAYHGIVYNEWYDRNNNKVEYCVEDSTVRLIGNGNEKKYKRSPVNLLTTTITDELEMCTGFESKVIGIAIKDRSAVLSAGHNPDGAYWYDGDSKEFVSSSYYMEDLPKWLKKFNNKKLPDSYAKKQWTPLLSLDKYVNSRQDDAWYEDGYDGHKFPHHVEEEHGKRNFISDTPFGNDLIFDLAKESIEAEQLGRNEVTDFLAINFSSTDMIGHAFGPYSMEVEDAYIRLDQNIADLLKYLDEKIGEGEYLVFLTADHGGSEVPAYLQEKKMPGGYFDKENCVKQINDFLNQQYTVEEQWIDYIDFFQINLNNALLKKLNLRKEEVNQQVVELLEKRKEIARAFTADRINLTDYSAGGYKGMLSRSYFPKRSGDVFYCLQSGWLYRSSRKGTSHGSPYVYDTHVPSIWFGNGVKQGKSWDKKEITDIAPTISALLGIKFPSGTTGSPIKELLHD</sequence>
<dbReference type="Pfam" id="PF01663">
    <property type="entry name" value="Phosphodiest"/>
    <property type="match status" value="1"/>
</dbReference>